<evidence type="ECO:0000313" key="2">
    <source>
        <dbReference type="Proteomes" id="UP001358614"/>
    </source>
</evidence>
<protein>
    <submittedName>
        <fullName evidence="1">Uncharacterized protein</fullName>
    </submittedName>
</protein>
<gene>
    <name evidence="1" type="ORF">V865_000108</name>
</gene>
<dbReference type="EMBL" id="CP144089">
    <property type="protein sequence ID" value="WWD02070.1"/>
    <property type="molecule type" value="Genomic_DNA"/>
</dbReference>
<keyword evidence="2" id="KW-1185">Reference proteome</keyword>
<reference evidence="1 2" key="1">
    <citation type="submission" date="2024-01" db="EMBL/GenBank/DDBJ databases">
        <title>Comparative genomics of Cryptococcus and Kwoniella reveals pathogenesis evolution and contrasting modes of karyotype evolution via chromosome fusion or intercentromeric recombination.</title>
        <authorList>
            <person name="Coelho M.A."/>
            <person name="David-Palma M."/>
            <person name="Shea T."/>
            <person name="Bowers K."/>
            <person name="McGinley-Smith S."/>
            <person name="Mohammad A.W."/>
            <person name="Gnirke A."/>
            <person name="Yurkov A.M."/>
            <person name="Nowrousian M."/>
            <person name="Sun S."/>
            <person name="Cuomo C.A."/>
            <person name="Heitman J."/>
        </authorList>
    </citation>
    <scope>NUCLEOTIDE SEQUENCE [LARGE SCALE GENOMIC DNA]</scope>
    <source>
        <strain evidence="1 2">PYCC6329</strain>
    </source>
</reference>
<organism evidence="1 2">
    <name type="scientific">Kwoniella europaea PYCC6329</name>
    <dbReference type="NCBI Taxonomy" id="1423913"/>
    <lineage>
        <taxon>Eukaryota</taxon>
        <taxon>Fungi</taxon>
        <taxon>Dikarya</taxon>
        <taxon>Basidiomycota</taxon>
        <taxon>Agaricomycotina</taxon>
        <taxon>Tremellomycetes</taxon>
        <taxon>Tremellales</taxon>
        <taxon>Cryptococcaceae</taxon>
        <taxon>Kwoniella</taxon>
    </lineage>
</organism>
<proteinExistence type="predicted"/>
<accession>A0AAX4K8W2</accession>
<dbReference type="RefSeq" id="XP_066080037.1">
    <property type="nucleotide sequence ID" value="XM_066223940.1"/>
</dbReference>
<sequence length="271" mass="30134">MARPFPFPDICLVPAHCLSVDDAGLRIKYEGTLSTDPSTTCPIQSVTLSSLGLYDTYRPCEYNPTSRYTNLEDWALLVGDSVSGPIGIPRKRRFQLWKGSLVQISGDTSAEPGSEHVDFIPLAEDGQAIRPEWLTIKESSTRTGNDLALTSYRATQETVLQAMMNTITRRYEIEQAVDTGINLTSQVPEGSSAYNLDKYTLNCSALIPENFSAYRGERAPIIILNSDFDLSATNPVADYRGPVRWITPNTDSSASTTRRQRFITRLSETEY</sequence>
<evidence type="ECO:0000313" key="1">
    <source>
        <dbReference type="EMBL" id="WWD02070.1"/>
    </source>
</evidence>
<dbReference type="Proteomes" id="UP001358614">
    <property type="component" value="Chromosome 1"/>
</dbReference>
<dbReference type="GeneID" id="91098912"/>
<name>A0AAX4K8W2_9TREE</name>
<dbReference type="AlphaFoldDB" id="A0AAX4K8W2"/>
<dbReference type="KEGG" id="ker:91098912"/>